<dbReference type="GO" id="GO:0016757">
    <property type="term" value="F:glycosyltransferase activity"/>
    <property type="evidence" value="ECO:0007669"/>
    <property type="project" value="UniProtKB-KW"/>
</dbReference>
<gene>
    <name evidence="1" type="ORF">ACFS6I_18400</name>
</gene>
<dbReference type="PANTHER" id="PTHR12526:SF637">
    <property type="entry name" value="GLYCOSYLTRANSFERASE EPSF-RELATED"/>
    <property type="match status" value="1"/>
</dbReference>
<proteinExistence type="predicted"/>
<keyword evidence="1" id="KW-0328">Glycosyltransferase</keyword>
<dbReference type="PANTHER" id="PTHR12526">
    <property type="entry name" value="GLYCOSYLTRANSFERASE"/>
    <property type="match status" value="1"/>
</dbReference>
<comment type="caution">
    <text evidence="1">The sequence shown here is derived from an EMBL/GenBank/DDBJ whole genome shotgun (WGS) entry which is preliminary data.</text>
</comment>
<dbReference type="EC" id="2.4.-.-" evidence="1"/>
<dbReference type="Proteomes" id="UP001597509">
    <property type="component" value="Unassembled WGS sequence"/>
</dbReference>
<protein>
    <submittedName>
        <fullName evidence="1">Glycosyltransferase</fullName>
        <ecNumber evidence="1">2.4.-.-</ecNumber>
    </submittedName>
</protein>
<dbReference type="RefSeq" id="WP_380922828.1">
    <property type="nucleotide sequence ID" value="NZ_JBHUPE010000007.1"/>
</dbReference>
<evidence type="ECO:0000313" key="1">
    <source>
        <dbReference type="EMBL" id="MFD2905906.1"/>
    </source>
</evidence>
<reference evidence="2" key="1">
    <citation type="journal article" date="2019" name="Int. J. Syst. Evol. Microbiol.">
        <title>The Global Catalogue of Microorganisms (GCM) 10K type strain sequencing project: providing services to taxonomists for standard genome sequencing and annotation.</title>
        <authorList>
            <consortium name="The Broad Institute Genomics Platform"/>
            <consortium name="The Broad Institute Genome Sequencing Center for Infectious Disease"/>
            <person name="Wu L."/>
            <person name="Ma J."/>
        </authorList>
    </citation>
    <scope>NUCLEOTIDE SEQUENCE [LARGE SCALE GENOMIC DNA]</scope>
    <source>
        <strain evidence="2">KCTC 22209</strain>
    </source>
</reference>
<sequence length="434" mass="49291">MKNILLISTGDSGGAYEAMYKLSQILIASGQYVKMLVKHKTKDDSFIVPYRYPENVWHSLDRVFNKIGKHLNFKHDKFSTAATDPKYSFISLNESEVNLDCVEVLKQIEFEPDFIFTGMTNNFCNSTDYYNLVRATGAQLYNVTVDMNHFTGGCHFAWDCMGYITGCDTQCPAIIDKQFADQAQKNFEVKFKNAKAGNFKILSGSGHTLNQARLSKIYKNQSEIENINSLIDTELLNPKNREHSKFIFDFDPDKFYILTGAQNMNDPRKGFCYLLESLQILSQTLPFEIKERIVIVVVAKKKTSDFDKIDFEKVYLDYIKDYRLLAQLYKSVDLFVNTSVEDSGPMMVSEALACGTPVVGFDTGILINMIENGNNGYKVEVKDSDGLAQAIKTIVSLSEAEYQRMSQNAVLQVQRYSSFDYASFVLEKILKGKN</sequence>
<accession>A0ABW5Z0C0</accession>
<organism evidence="1 2">
    <name type="scientific">Sphingobacterium anhuiense</name>
    <dbReference type="NCBI Taxonomy" id="493780"/>
    <lineage>
        <taxon>Bacteria</taxon>
        <taxon>Pseudomonadati</taxon>
        <taxon>Bacteroidota</taxon>
        <taxon>Sphingobacteriia</taxon>
        <taxon>Sphingobacteriales</taxon>
        <taxon>Sphingobacteriaceae</taxon>
        <taxon>Sphingobacterium</taxon>
    </lineage>
</organism>
<dbReference type="Gene3D" id="3.40.50.2000">
    <property type="entry name" value="Glycogen Phosphorylase B"/>
    <property type="match status" value="1"/>
</dbReference>
<name>A0ABW5Z0C0_9SPHI</name>
<keyword evidence="1" id="KW-0808">Transferase</keyword>
<dbReference type="Pfam" id="PF13692">
    <property type="entry name" value="Glyco_trans_1_4"/>
    <property type="match status" value="1"/>
</dbReference>
<evidence type="ECO:0000313" key="2">
    <source>
        <dbReference type="Proteomes" id="UP001597509"/>
    </source>
</evidence>
<dbReference type="EMBL" id="JBHUPE010000007">
    <property type="protein sequence ID" value="MFD2905906.1"/>
    <property type="molecule type" value="Genomic_DNA"/>
</dbReference>
<dbReference type="SUPFAM" id="SSF53756">
    <property type="entry name" value="UDP-Glycosyltransferase/glycogen phosphorylase"/>
    <property type="match status" value="1"/>
</dbReference>
<keyword evidence="2" id="KW-1185">Reference proteome</keyword>